<proteinExistence type="predicted"/>
<gene>
    <name evidence="1" type="ORF">G4L24_002609</name>
</gene>
<dbReference type="AlphaFoldDB" id="A0A735G117"/>
<reference evidence="1" key="1">
    <citation type="journal article" date="2018" name="Genome Biol.">
        <title>SKESA: strategic k-mer extension for scrupulous assemblies.</title>
        <authorList>
            <person name="Souvorov A."/>
            <person name="Agarwala R."/>
            <person name="Lipman D.J."/>
        </authorList>
    </citation>
    <scope>NUCLEOTIDE SEQUENCE</scope>
    <source>
        <strain evidence="1">12-0651</strain>
    </source>
</reference>
<organism evidence="1">
    <name type="scientific">Salmonella muenchen</name>
    <dbReference type="NCBI Taxonomy" id="596"/>
    <lineage>
        <taxon>Bacteria</taxon>
        <taxon>Pseudomonadati</taxon>
        <taxon>Pseudomonadota</taxon>
        <taxon>Gammaproteobacteria</taxon>
        <taxon>Enterobacterales</taxon>
        <taxon>Enterobacteriaceae</taxon>
        <taxon>Salmonella</taxon>
    </lineage>
</organism>
<evidence type="ECO:0000313" key="1">
    <source>
        <dbReference type="EMBL" id="HAE6849164.1"/>
    </source>
</evidence>
<reference evidence="1" key="2">
    <citation type="submission" date="2018-07" db="EMBL/GenBank/DDBJ databases">
        <authorList>
            <consortium name="NCBI Pathogen Detection Project"/>
        </authorList>
    </citation>
    <scope>NUCLEOTIDE SEQUENCE</scope>
    <source>
        <strain evidence="1">12-0651</strain>
    </source>
</reference>
<comment type="caution">
    <text evidence="1">The sequence shown here is derived from an EMBL/GenBank/DDBJ whole genome shotgun (WGS) entry which is preliminary data.</text>
</comment>
<accession>A0A735G117</accession>
<protein>
    <submittedName>
        <fullName evidence="1">Uncharacterized protein</fullName>
    </submittedName>
</protein>
<name>A0A735G117_SALMU</name>
<sequence length="172" mass="20934">MKDFNHLSLAFDIRTIFEREHEMLNDLSFPFFYQFPKDCCQSASIFLGVCLKQFFPDAEVKIVRGTTRGDDEYHHYWVEVDKRIYDLTLDQFEKWLEPKFSRVSRPIYSEKRHPLAKYYFYKKKENITDAFVDFITGYANLNEVLNAFNYCYIELRKLGWFSDFRNLKRDLY</sequence>
<dbReference type="EMBL" id="DAASSO010000008">
    <property type="protein sequence ID" value="HAE6849164.1"/>
    <property type="molecule type" value="Genomic_DNA"/>
</dbReference>